<accession>A0ABC8KUR7</accession>
<dbReference type="SUPFAM" id="SSF54928">
    <property type="entry name" value="RNA-binding domain, RBD"/>
    <property type="match status" value="1"/>
</dbReference>
<keyword evidence="2 3" id="KW-0694">RNA-binding</keyword>
<gene>
    <name evidence="5" type="ORF">ERUC_LOCUS25356</name>
</gene>
<evidence type="ECO:0000259" key="4">
    <source>
        <dbReference type="PROSITE" id="PS50102"/>
    </source>
</evidence>
<keyword evidence="6" id="KW-1185">Reference proteome</keyword>
<dbReference type="GO" id="GO:0003729">
    <property type="term" value="F:mRNA binding"/>
    <property type="evidence" value="ECO:0007669"/>
    <property type="project" value="UniProtKB-ARBA"/>
</dbReference>
<sequence length="122" mass="14128">MYGNHPIIQQLAHGAAQRLPNQQFSARNYNGPPLTQHQPEEFHDICVENLDSDVTRDMLRHSFRRYPSVREVKIQNVTGRDQKRGFVSFADESERKRAMQEMNGAKLLNKPMKIRDEAHGSI</sequence>
<keyword evidence="1" id="KW-0507">mRNA processing</keyword>
<evidence type="ECO:0000256" key="2">
    <source>
        <dbReference type="ARBA" id="ARBA00022884"/>
    </source>
</evidence>
<protein>
    <recommendedName>
        <fullName evidence="4">RRM domain-containing protein</fullName>
    </recommendedName>
</protein>
<organism evidence="5 6">
    <name type="scientific">Eruca vesicaria subsp. sativa</name>
    <name type="common">Garden rocket</name>
    <name type="synonym">Eruca sativa</name>
    <dbReference type="NCBI Taxonomy" id="29727"/>
    <lineage>
        <taxon>Eukaryota</taxon>
        <taxon>Viridiplantae</taxon>
        <taxon>Streptophyta</taxon>
        <taxon>Embryophyta</taxon>
        <taxon>Tracheophyta</taxon>
        <taxon>Spermatophyta</taxon>
        <taxon>Magnoliopsida</taxon>
        <taxon>eudicotyledons</taxon>
        <taxon>Gunneridae</taxon>
        <taxon>Pentapetalae</taxon>
        <taxon>rosids</taxon>
        <taxon>malvids</taxon>
        <taxon>Brassicales</taxon>
        <taxon>Brassicaceae</taxon>
        <taxon>Brassiceae</taxon>
        <taxon>Eruca</taxon>
    </lineage>
</organism>
<comment type="caution">
    <text evidence="5">The sequence shown here is derived from an EMBL/GenBank/DDBJ whole genome shotgun (WGS) entry which is preliminary data.</text>
</comment>
<evidence type="ECO:0000256" key="3">
    <source>
        <dbReference type="PROSITE-ProRule" id="PRU00176"/>
    </source>
</evidence>
<dbReference type="PROSITE" id="PS50102">
    <property type="entry name" value="RRM"/>
    <property type="match status" value="1"/>
</dbReference>
<evidence type="ECO:0000313" key="6">
    <source>
        <dbReference type="Proteomes" id="UP001642260"/>
    </source>
</evidence>
<dbReference type="Gene3D" id="3.30.70.330">
    <property type="match status" value="1"/>
</dbReference>
<dbReference type="AlphaFoldDB" id="A0ABC8KUR7"/>
<dbReference type="Proteomes" id="UP001642260">
    <property type="component" value="Unassembled WGS sequence"/>
</dbReference>
<dbReference type="GO" id="GO:0006397">
    <property type="term" value="P:mRNA processing"/>
    <property type="evidence" value="ECO:0007669"/>
    <property type="project" value="UniProtKB-KW"/>
</dbReference>
<proteinExistence type="predicted"/>
<evidence type="ECO:0000256" key="1">
    <source>
        <dbReference type="ARBA" id="ARBA00022664"/>
    </source>
</evidence>
<dbReference type="InterPro" id="IPR050825">
    <property type="entry name" value="RBM42_RBP45_47-like"/>
</dbReference>
<feature type="domain" description="RRM" evidence="4">
    <location>
        <begin position="43"/>
        <end position="119"/>
    </location>
</feature>
<dbReference type="SMART" id="SM00360">
    <property type="entry name" value="RRM"/>
    <property type="match status" value="1"/>
</dbReference>
<dbReference type="InterPro" id="IPR035979">
    <property type="entry name" value="RBD_domain_sf"/>
</dbReference>
<dbReference type="PANTHER" id="PTHR47640">
    <property type="entry name" value="TRNA SELENOCYSTEINE 1-ASSOCIATED PROTEIN 1-RELATED-RELATED"/>
    <property type="match status" value="1"/>
</dbReference>
<dbReference type="PANTHER" id="PTHR47640:SF48">
    <property type="entry name" value="POLYADENYLATE-BINDING PROTEIN RBP45B"/>
    <property type="match status" value="1"/>
</dbReference>
<reference evidence="5 6" key="1">
    <citation type="submission" date="2022-03" db="EMBL/GenBank/DDBJ databases">
        <authorList>
            <person name="Macdonald S."/>
            <person name="Ahmed S."/>
            <person name="Newling K."/>
        </authorList>
    </citation>
    <scope>NUCLEOTIDE SEQUENCE [LARGE SCALE GENOMIC DNA]</scope>
</reference>
<dbReference type="InterPro" id="IPR012677">
    <property type="entry name" value="Nucleotide-bd_a/b_plait_sf"/>
</dbReference>
<dbReference type="EMBL" id="CAKOAT010267377">
    <property type="protein sequence ID" value="CAH8359600.1"/>
    <property type="molecule type" value="Genomic_DNA"/>
</dbReference>
<dbReference type="Pfam" id="PF00076">
    <property type="entry name" value="RRM_1"/>
    <property type="match status" value="1"/>
</dbReference>
<evidence type="ECO:0000313" key="5">
    <source>
        <dbReference type="EMBL" id="CAH8359600.1"/>
    </source>
</evidence>
<name>A0ABC8KUR7_ERUVS</name>
<dbReference type="InterPro" id="IPR000504">
    <property type="entry name" value="RRM_dom"/>
</dbReference>